<feature type="binding site" evidence="9">
    <location>
        <position position="279"/>
    </location>
    <ligand>
        <name>K(+)</name>
        <dbReference type="ChEBI" id="CHEBI:29103"/>
    </ligand>
</feature>
<dbReference type="EMBL" id="VWXL01000020">
    <property type="protein sequence ID" value="MVB10191.1"/>
    <property type="molecule type" value="Genomic_DNA"/>
</dbReference>
<keyword evidence="8 9" id="KW-0119">Carbohydrate metabolism</keyword>
<dbReference type="Proteomes" id="UP000469440">
    <property type="component" value="Unassembled WGS sequence"/>
</dbReference>
<evidence type="ECO:0000256" key="4">
    <source>
        <dbReference type="ARBA" id="ARBA00022777"/>
    </source>
</evidence>
<protein>
    <recommendedName>
        <fullName evidence="9">Ribokinase</fullName>
        <shortName evidence="9">RK</shortName>
        <ecNumber evidence="9">2.7.1.15</ecNumber>
    </recommendedName>
</protein>
<keyword evidence="13" id="KW-1185">Reference proteome</keyword>
<feature type="binding site" evidence="9">
    <location>
        <position position="244"/>
    </location>
    <ligand>
        <name>substrate</name>
    </ligand>
</feature>
<evidence type="ECO:0000313" key="11">
    <source>
        <dbReference type="EMBL" id="MVB10191.1"/>
    </source>
</evidence>
<keyword evidence="7 9" id="KW-0630">Potassium</keyword>
<comment type="catalytic activity">
    <reaction evidence="9">
        <text>D-ribose + ATP = D-ribose 5-phosphate + ADP + H(+)</text>
        <dbReference type="Rhea" id="RHEA:13697"/>
        <dbReference type="ChEBI" id="CHEBI:15378"/>
        <dbReference type="ChEBI" id="CHEBI:30616"/>
        <dbReference type="ChEBI" id="CHEBI:47013"/>
        <dbReference type="ChEBI" id="CHEBI:78346"/>
        <dbReference type="ChEBI" id="CHEBI:456216"/>
        <dbReference type="EC" id="2.7.1.15"/>
    </reaction>
</comment>
<comment type="activity regulation">
    <text evidence="9">Activated by a monovalent cation that binds near, but not in, the active site. The most likely occupant of the site in vivo is potassium. Ion binding induces a conformational change that may alter substrate affinity.</text>
</comment>
<dbReference type="GO" id="GO:0005737">
    <property type="term" value="C:cytoplasm"/>
    <property type="evidence" value="ECO:0007669"/>
    <property type="project" value="UniProtKB-SubCell"/>
</dbReference>
<dbReference type="CDD" id="cd01174">
    <property type="entry name" value="ribokinase"/>
    <property type="match status" value="1"/>
</dbReference>
<comment type="caution">
    <text evidence="9">Lacks conserved residue(s) required for the propagation of feature annotation.</text>
</comment>
<keyword evidence="3 9" id="KW-0547">Nucleotide-binding</keyword>
<dbReference type="PRINTS" id="PR00990">
    <property type="entry name" value="RIBOKINASE"/>
</dbReference>
<accession>A0A6N8HWI9</accession>
<feature type="binding site" evidence="9">
    <location>
        <position position="238"/>
    </location>
    <ligand>
        <name>K(+)</name>
        <dbReference type="ChEBI" id="CHEBI:29103"/>
    </ligand>
</feature>
<gene>
    <name evidence="9 11" type="primary">rbsK</name>
    <name evidence="11" type="ORF">CAFE_08690</name>
    <name evidence="12" type="ORF">HCR03_05915</name>
</gene>
<comment type="pathway">
    <text evidence="9">Carbohydrate metabolism; D-ribose degradation; D-ribose 5-phosphate from beta-D-ribopyranose: step 2/2.</text>
</comment>
<dbReference type="Proteomes" id="UP000515909">
    <property type="component" value="Chromosome"/>
</dbReference>
<keyword evidence="2 9" id="KW-0479">Metal-binding</keyword>
<evidence type="ECO:0000256" key="5">
    <source>
        <dbReference type="ARBA" id="ARBA00022840"/>
    </source>
</evidence>
<organism evidence="11 13">
    <name type="scientific">Caproicibacter fermentans</name>
    <dbReference type="NCBI Taxonomy" id="2576756"/>
    <lineage>
        <taxon>Bacteria</taxon>
        <taxon>Bacillati</taxon>
        <taxon>Bacillota</taxon>
        <taxon>Clostridia</taxon>
        <taxon>Eubacteriales</taxon>
        <taxon>Acutalibacteraceae</taxon>
        <taxon>Caproicibacter</taxon>
    </lineage>
</organism>
<feature type="binding site" evidence="9">
    <location>
        <position position="274"/>
    </location>
    <ligand>
        <name>K(+)</name>
        <dbReference type="ChEBI" id="CHEBI:29103"/>
    </ligand>
</feature>
<dbReference type="InterPro" id="IPR011611">
    <property type="entry name" value="PfkB_dom"/>
</dbReference>
<evidence type="ECO:0000313" key="12">
    <source>
        <dbReference type="EMBL" id="QNK41780.1"/>
    </source>
</evidence>
<evidence type="ECO:0000256" key="2">
    <source>
        <dbReference type="ARBA" id="ARBA00022723"/>
    </source>
</evidence>
<dbReference type="GO" id="GO:0004747">
    <property type="term" value="F:ribokinase activity"/>
    <property type="evidence" value="ECO:0007669"/>
    <property type="project" value="UniProtKB-UniRule"/>
</dbReference>
<dbReference type="Pfam" id="PF00294">
    <property type="entry name" value="PfkB"/>
    <property type="match status" value="1"/>
</dbReference>
<dbReference type="PANTHER" id="PTHR10584">
    <property type="entry name" value="SUGAR KINASE"/>
    <property type="match status" value="1"/>
</dbReference>
<comment type="function">
    <text evidence="9">Catalyzes the phosphorylation of ribose at O-5 in a reaction requiring ATP and magnesium. The resulting D-ribose-5-phosphate can then be used either for sythesis of nucleotides, histidine, and tryptophan, or as a component of the pentose phosphate pathway.</text>
</comment>
<sequence length="305" mass="32937">MKKLVLGSLNIDRTYRVTDLVKPMETIAANKYESYCGGKGFNQAVALARAGSEVFFAGIIGSDGDMFWDALHSDAIKTDLMRKSESPNGHAVIQVDEEGQNCIIIVSGSNEKVTETYIDEVLSHFSEGDLIVLQNEISCVGYAIEQASRKGLQIAFNPSPLNKTIQTYDMAKVDILLVNEVESKALFGSDDAESIQRVVNKKYPGTSVVLTKGAAGAWFIGANGKTYYSEALPCSAVDTTAAGDTFTGYFLHELSRSDDPSEALRVASIASGISVTRKGASPSIPFGKEVREFMKKTFAGMNKPN</sequence>
<dbReference type="InterPro" id="IPR011877">
    <property type="entry name" value="Ribokinase"/>
</dbReference>
<evidence type="ECO:0000256" key="8">
    <source>
        <dbReference type="ARBA" id="ARBA00023277"/>
    </source>
</evidence>
<dbReference type="AlphaFoldDB" id="A0A6N8HWI9"/>
<feature type="binding site" evidence="9">
    <location>
        <begin position="211"/>
        <end position="216"/>
    </location>
    <ligand>
        <name>ATP</name>
        <dbReference type="ChEBI" id="CHEBI:30616"/>
    </ligand>
</feature>
<keyword evidence="1 9" id="KW-0808">Transferase</keyword>
<feature type="domain" description="Carbohydrate kinase PfkB" evidence="10">
    <location>
        <begin position="4"/>
        <end position="285"/>
    </location>
</feature>
<keyword evidence="4 9" id="KW-0418">Kinase</keyword>
<proteinExistence type="inferred from homology"/>
<dbReference type="InterPro" id="IPR002139">
    <property type="entry name" value="Ribo/fructo_kinase"/>
</dbReference>
<dbReference type="SUPFAM" id="SSF53613">
    <property type="entry name" value="Ribokinase-like"/>
    <property type="match status" value="1"/>
</dbReference>
<dbReference type="HAMAP" id="MF_01987">
    <property type="entry name" value="Ribokinase"/>
    <property type="match status" value="1"/>
</dbReference>
<dbReference type="InterPro" id="IPR029056">
    <property type="entry name" value="Ribokinase-like"/>
</dbReference>
<evidence type="ECO:0000313" key="13">
    <source>
        <dbReference type="Proteomes" id="UP000469440"/>
    </source>
</evidence>
<evidence type="ECO:0000256" key="3">
    <source>
        <dbReference type="ARBA" id="ARBA00022741"/>
    </source>
</evidence>
<feature type="binding site" evidence="9">
    <location>
        <position position="179"/>
    </location>
    <ligand>
        <name>ATP</name>
        <dbReference type="ChEBI" id="CHEBI:30616"/>
    </ligand>
</feature>
<reference evidence="11 13" key="1">
    <citation type="submission" date="2019-09" db="EMBL/GenBank/DDBJ databases">
        <title>Genome sequence of Clostridium sp. EA1.</title>
        <authorList>
            <person name="Poehlein A."/>
            <person name="Bengelsdorf F.R."/>
            <person name="Daniel R."/>
        </authorList>
    </citation>
    <scope>NUCLEOTIDE SEQUENCE [LARGE SCALE GENOMIC DNA]</scope>
    <source>
        <strain evidence="11 13">EA1</strain>
    </source>
</reference>
<feature type="binding site" evidence="9">
    <location>
        <position position="277"/>
    </location>
    <ligand>
        <name>K(+)</name>
        <dbReference type="ChEBI" id="CHEBI:29103"/>
    </ligand>
</feature>
<dbReference type="RefSeq" id="WP_066648270.1">
    <property type="nucleotide sequence ID" value="NZ_CP060286.1"/>
</dbReference>
<dbReference type="PANTHER" id="PTHR10584:SF166">
    <property type="entry name" value="RIBOKINASE"/>
    <property type="match status" value="1"/>
</dbReference>
<evidence type="ECO:0000256" key="6">
    <source>
        <dbReference type="ARBA" id="ARBA00022842"/>
    </source>
</evidence>
<reference evidence="12 14" key="2">
    <citation type="submission" date="2020-08" db="EMBL/GenBank/DDBJ databases">
        <title>The isolate Caproiciproducens sp. 7D4C2 produces n-caproate at mildly acidic conditions from hexoses: genome and rBOX comparison with related strains and chain-elongating bacteria.</title>
        <authorList>
            <person name="Esquivel-Elizondo S."/>
            <person name="Bagci C."/>
            <person name="Temovska M."/>
            <person name="Jeon B.S."/>
            <person name="Bessarab I."/>
            <person name="Williams R.B.H."/>
            <person name="Huson D.H."/>
            <person name="Angenent L.T."/>
        </authorList>
    </citation>
    <scope>NUCLEOTIDE SEQUENCE [LARGE SCALE GENOMIC DNA]</scope>
    <source>
        <strain evidence="12 14">7D4C2</strain>
    </source>
</reference>
<dbReference type="EMBL" id="CP060286">
    <property type="protein sequence ID" value="QNK41780.1"/>
    <property type="molecule type" value="Genomic_DNA"/>
</dbReference>
<comment type="cofactor">
    <cofactor evidence="9">
        <name>Mg(2+)</name>
        <dbReference type="ChEBI" id="CHEBI:18420"/>
    </cofactor>
    <text evidence="9">Requires a divalent cation, most likely magnesium in vivo, as an electrophilic catalyst to aid phosphoryl group transfer. It is the chelate of the metal and the nucleotide that is the actual substrate.</text>
</comment>
<evidence type="ECO:0000259" key="10">
    <source>
        <dbReference type="Pfam" id="PF00294"/>
    </source>
</evidence>
<keyword evidence="9" id="KW-0963">Cytoplasm</keyword>
<keyword evidence="6 9" id="KW-0460">Magnesium</keyword>
<name>A0A6N8HWI9_9FIRM</name>
<dbReference type="GO" id="GO:0046872">
    <property type="term" value="F:metal ion binding"/>
    <property type="evidence" value="ECO:0007669"/>
    <property type="project" value="UniProtKB-KW"/>
</dbReference>
<dbReference type="EC" id="2.7.1.15" evidence="9"/>
<comment type="subcellular location">
    <subcellularLocation>
        <location evidence="9">Cytoplasm</location>
    </subcellularLocation>
</comment>
<dbReference type="KEGG" id="cfem:HCR03_05915"/>
<keyword evidence="5 9" id="KW-0067">ATP-binding</keyword>
<comment type="subunit">
    <text evidence="9">Homodimer.</text>
</comment>
<dbReference type="GO" id="GO:0019303">
    <property type="term" value="P:D-ribose catabolic process"/>
    <property type="evidence" value="ECO:0007669"/>
    <property type="project" value="UniProtKB-UniRule"/>
</dbReference>
<evidence type="ECO:0000256" key="7">
    <source>
        <dbReference type="ARBA" id="ARBA00022958"/>
    </source>
</evidence>
<feature type="binding site" evidence="9">
    <location>
        <position position="136"/>
    </location>
    <ligand>
        <name>substrate</name>
    </ligand>
</feature>
<feature type="binding site" evidence="9">
    <location>
        <begin position="243"/>
        <end position="244"/>
    </location>
    <ligand>
        <name>ATP</name>
        <dbReference type="ChEBI" id="CHEBI:30616"/>
    </ligand>
</feature>
<feature type="binding site" evidence="9">
    <location>
        <position position="283"/>
    </location>
    <ligand>
        <name>K(+)</name>
        <dbReference type="ChEBI" id="CHEBI:29103"/>
    </ligand>
</feature>
<feature type="binding site" evidence="9">
    <location>
        <begin position="38"/>
        <end position="42"/>
    </location>
    <ligand>
        <name>substrate</name>
    </ligand>
</feature>
<dbReference type="OrthoDB" id="9775849at2"/>
<comment type="similarity">
    <text evidence="9">Belongs to the carbohydrate kinase PfkB family. Ribokinase subfamily.</text>
</comment>
<dbReference type="Gene3D" id="3.40.1190.20">
    <property type="match status" value="1"/>
</dbReference>
<dbReference type="UniPathway" id="UPA00916">
    <property type="reaction ID" value="UER00889"/>
</dbReference>
<evidence type="ECO:0000256" key="1">
    <source>
        <dbReference type="ARBA" id="ARBA00022679"/>
    </source>
</evidence>
<feature type="active site" description="Proton acceptor" evidence="9">
    <location>
        <position position="244"/>
    </location>
</feature>
<evidence type="ECO:0000256" key="9">
    <source>
        <dbReference type="HAMAP-Rule" id="MF_01987"/>
    </source>
</evidence>
<accession>A0A7G8TDT9</accession>
<feature type="binding site" evidence="9">
    <location>
        <begin position="10"/>
        <end position="12"/>
    </location>
    <ligand>
        <name>substrate</name>
    </ligand>
</feature>
<dbReference type="GO" id="GO:0005524">
    <property type="term" value="F:ATP binding"/>
    <property type="evidence" value="ECO:0007669"/>
    <property type="project" value="UniProtKB-UniRule"/>
</dbReference>
<evidence type="ECO:0000313" key="14">
    <source>
        <dbReference type="Proteomes" id="UP000515909"/>
    </source>
</evidence>
<feature type="binding site" evidence="9">
    <location>
        <position position="240"/>
    </location>
    <ligand>
        <name>K(+)</name>
        <dbReference type="ChEBI" id="CHEBI:29103"/>
    </ligand>
</feature>